<evidence type="ECO:0000256" key="6">
    <source>
        <dbReference type="SAM" id="SignalP"/>
    </source>
</evidence>
<dbReference type="GO" id="GO:0005576">
    <property type="term" value="C:extracellular region"/>
    <property type="evidence" value="ECO:0007669"/>
    <property type="project" value="UniProtKB-SubCell"/>
</dbReference>
<proteinExistence type="inferred from homology"/>
<dbReference type="EMBL" id="JADYXP020000002">
    <property type="protein sequence ID" value="KAL0129679.1"/>
    <property type="molecule type" value="Genomic_DNA"/>
</dbReference>
<dbReference type="InterPro" id="IPR018244">
    <property type="entry name" value="Allrgn_V5/Tpx1_CS"/>
</dbReference>
<dbReference type="CDD" id="cd05380">
    <property type="entry name" value="CAP_euk"/>
    <property type="match status" value="1"/>
</dbReference>
<feature type="signal peptide" evidence="6">
    <location>
        <begin position="1"/>
        <end position="22"/>
    </location>
</feature>
<accession>A0AAW2GQY5</accession>
<dbReference type="PROSITE" id="PS01009">
    <property type="entry name" value="CRISP_1"/>
    <property type="match status" value="1"/>
</dbReference>
<dbReference type="PROSITE" id="PS01010">
    <property type="entry name" value="CRISP_2"/>
    <property type="match status" value="1"/>
</dbReference>
<keyword evidence="9" id="KW-1185">Reference proteome</keyword>
<dbReference type="Proteomes" id="UP001430953">
    <property type="component" value="Unassembled WGS sequence"/>
</dbReference>
<dbReference type="PANTHER" id="PTHR10334">
    <property type="entry name" value="CYSTEINE-RICH SECRETORY PROTEIN-RELATED"/>
    <property type="match status" value="1"/>
</dbReference>
<dbReference type="AlphaFoldDB" id="A0AAW2GQY5"/>
<feature type="chain" id="PRO_5043923789" description="SCP domain-containing protein" evidence="6">
    <location>
        <begin position="23"/>
        <end position="225"/>
    </location>
</feature>
<evidence type="ECO:0000256" key="3">
    <source>
        <dbReference type="ARBA" id="ARBA00022525"/>
    </source>
</evidence>
<keyword evidence="4 6" id="KW-0732">Signal</keyword>
<keyword evidence="5" id="KW-1015">Disulfide bond</keyword>
<dbReference type="InterPro" id="IPR002413">
    <property type="entry name" value="V5_allergen-like"/>
</dbReference>
<organism evidence="8 9">
    <name type="scientific">Cardiocondyla obscurior</name>
    <dbReference type="NCBI Taxonomy" id="286306"/>
    <lineage>
        <taxon>Eukaryota</taxon>
        <taxon>Metazoa</taxon>
        <taxon>Ecdysozoa</taxon>
        <taxon>Arthropoda</taxon>
        <taxon>Hexapoda</taxon>
        <taxon>Insecta</taxon>
        <taxon>Pterygota</taxon>
        <taxon>Neoptera</taxon>
        <taxon>Endopterygota</taxon>
        <taxon>Hymenoptera</taxon>
        <taxon>Apocrita</taxon>
        <taxon>Aculeata</taxon>
        <taxon>Formicoidea</taxon>
        <taxon>Formicidae</taxon>
        <taxon>Myrmicinae</taxon>
        <taxon>Cardiocondyla</taxon>
    </lineage>
</organism>
<dbReference type="SMART" id="SM00198">
    <property type="entry name" value="SCP"/>
    <property type="match status" value="1"/>
</dbReference>
<reference evidence="8 9" key="1">
    <citation type="submission" date="2023-03" db="EMBL/GenBank/DDBJ databases">
        <title>High recombination rates correlate with genetic variation in Cardiocondyla obscurior ants.</title>
        <authorList>
            <person name="Errbii M."/>
        </authorList>
    </citation>
    <scope>NUCLEOTIDE SEQUENCE [LARGE SCALE GENOMIC DNA]</scope>
    <source>
        <strain evidence="8">Alpha-2009</strain>
        <tissue evidence="8">Whole body</tissue>
    </source>
</reference>
<comment type="subcellular location">
    <subcellularLocation>
        <location evidence="1">Secreted</location>
    </subcellularLocation>
</comment>
<gene>
    <name evidence="8" type="ORF">PUN28_001742</name>
</gene>
<dbReference type="Pfam" id="PF00188">
    <property type="entry name" value="CAP"/>
    <property type="match status" value="1"/>
</dbReference>
<keyword evidence="3" id="KW-0964">Secreted</keyword>
<dbReference type="PRINTS" id="PR00837">
    <property type="entry name" value="V5TPXLIKE"/>
</dbReference>
<feature type="domain" description="SCP" evidence="7">
    <location>
        <begin position="60"/>
        <end position="217"/>
    </location>
</feature>
<dbReference type="InterPro" id="IPR034763">
    <property type="entry name" value="P14a_insect"/>
</dbReference>
<sequence>MAEIYSLLSFVVIAITFINVTAVDYCNLKSCNGEHTMCKYSSSEPAAACGKWTNISLSDADKREIVDKHNELRRKVASGQEFRGNPGPQYAAVSMPDLVWDDELASIAQRWANQCNFNHDQCRNVGRFSVGQNIAITYSSGENKSLESMIQSWYDEVTKFDKNEIFSYKFDPQTGHYTQVIWADTTTVGCGRIKYKKNNWNTHYLVCNYGPSGNWIGQKVYKAKK</sequence>
<evidence type="ECO:0000313" key="9">
    <source>
        <dbReference type="Proteomes" id="UP001430953"/>
    </source>
</evidence>
<dbReference type="Gene3D" id="3.40.33.10">
    <property type="entry name" value="CAP"/>
    <property type="match status" value="1"/>
</dbReference>
<evidence type="ECO:0000256" key="4">
    <source>
        <dbReference type="ARBA" id="ARBA00022729"/>
    </source>
</evidence>
<comment type="caution">
    <text evidence="8">The sequence shown here is derived from an EMBL/GenBank/DDBJ whole genome shotgun (WGS) entry which is preliminary data.</text>
</comment>
<comment type="similarity">
    <text evidence="2">Belongs to the CRISP family.</text>
</comment>
<evidence type="ECO:0000256" key="1">
    <source>
        <dbReference type="ARBA" id="ARBA00004613"/>
    </source>
</evidence>
<evidence type="ECO:0000259" key="7">
    <source>
        <dbReference type="SMART" id="SM00198"/>
    </source>
</evidence>
<dbReference type="InterPro" id="IPR035940">
    <property type="entry name" value="CAP_sf"/>
</dbReference>
<dbReference type="InterPro" id="IPR014044">
    <property type="entry name" value="CAP_dom"/>
</dbReference>
<evidence type="ECO:0000313" key="8">
    <source>
        <dbReference type="EMBL" id="KAL0129679.1"/>
    </source>
</evidence>
<protein>
    <recommendedName>
        <fullName evidence="7">SCP domain-containing protein</fullName>
    </recommendedName>
</protein>
<dbReference type="PRINTS" id="PR00838">
    <property type="entry name" value="V5ALLERGEN"/>
</dbReference>
<dbReference type="InterPro" id="IPR001283">
    <property type="entry name" value="CRISP-related"/>
</dbReference>
<evidence type="ECO:0000256" key="2">
    <source>
        <dbReference type="ARBA" id="ARBA00009923"/>
    </source>
</evidence>
<dbReference type="SUPFAM" id="SSF55797">
    <property type="entry name" value="PR-1-like"/>
    <property type="match status" value="1"/>
</dbReference>
<dbReference type="PIRSF" id="PIRSF038921">
    <property type="entry name" value="P14a"/>
    <property type="match status" value="1"/>
</dbReference>
<name>A0AAW2GQY5_9HYME</name>
<evidence type="ECO:0000256" key="5">
    <source>
        <dbReference type="ARBA" id="ARBA00023157"/>
    </source>
</evidence>